<dbReference type="STRING" id="1123281.SAMN02745180_00482"/>
<dbReference type="Proteomes" id="UP000184389">
    <property type="component" value="Unassembled WGS sequence"/>
</dbReference>
<dbReference type="AlphaFoldDB" id="A0A1M5U054"/>
<dbReference type="RefSeq" id="WP_072743063.1">
    <property type="nucleotide sequence ID" value="NZ_FQXR01000003.1"/>
</dbReference>
<gene>
    <name evidence="1" type="ORF">SAMN02745180_00482</name>
</gene>
<name>A0A1M5U054_9FIRM</name>
<evidence type="ECO:0000313" key="2">
    <source>
        <dbReference type="Proteomes" id="UP000184389"/>
    </source>
</evidence>
<dbReference type="EMBL" id="FQXR01000003">
    <property type="protein sequence ID" value="SHH56261.1"/>
    <property type="molecule type" value="Genomic_DNA"/>
</dbReference>
<dbReference type="OrthoDB" id="9770443at2"/>
<sequence>MDKTGLNNFKLNLQFHAKPNVLEYAKIFMEQLDKQVVAQATSGWMEANAGLVKYNGGDEVKIPIISMDGLGDYDRTNGFVDGSVTLEYETKKLTQDRGRTFQLDRMDVDETNFVATAANVMGEFQRTLVIPEIDAYRYSSIASQAIAKKSAVGGYTADAATILSKLKEDIYTIYDVAGEIPLVITMNMQIAAILENSTELAKQLSVIDFTQGDIKTIVRGIDNNPIIKVPSMRMKTKYVFNDGKTVGQEAGGFKADAAAKNINWIITPRTAPIAVSKTDKIRIFEPDMNQKADAWKLDYRKYHDLWIKDNQFTAMRVNIKEALA</sequence>
<reference evidence="1 2" key="1">
    <citation type="submission" date="2016-11" db="EMBL/GenBank/DDBJ databases">
        <authorList>
            <person name="Jaros S."/>
            <person name="Januszkiewicz K."/>
            <person name="Wedrychowicz H."/>
        </authorList>
    </citation>
    <scope>NUCLEOTIDE SEQUENCE [LARGE SCALE GENOMIC DNA]</scope>
    <source>
        <strain evidence="1 2">DSM 13106</strain>
    </source>
</reference>
<protein>
    <recommendedName>
        <fullName evidence="3">Prophage protein</fullName>
    </recommendedName>
</protein>
<organism evidence="1 2">
    <name type="scientific">Sporanaerobacter acetigenes DSM 13106</name>
    <dbReference type="NCBI Taxonomy" id="1123281"/>
    <lineage>
        <taxon>Bacteria</taxon>
        <taxon>Bacillati</taxon>
        <taxon>Bacillota</taxon>
        <taxon>Tissierellia</taxon>
        <taxon>Tissierellales</taxon>
        <taxon>Sporanaerobacteraceae</taxon>
        <taxon>Sporanaerobacter</taxon>
    </lineage>
</organism>
<accession>A0A1M5U054</accession>
<proteinExistence type="predicted"/>
<evidence type="ECO:0008006" key="3">
    <source>
        <dbReference type="Google" id="ProtNLM"/>
    </source>
</evidence>
<keyword evidence="2" id="KW-1185">Reference proteome</keyword>
<evidence type="ECO:0000313" key="1">
    <source>
        <dbReference type="EMBL" id="SHH56261.1"/>
    </source>
</evidence>